<dbReference type="EMBL" id="JBHULV010000010">
    <property type="protein sequence ID" value="MFD2730893.1"/>
    <property type="molecule type" value="Genomic_DNA"/>
</dbReference>
<organism evidence="1 2">
    <name type="scientific">Pedobacter alpinus</name>
    <dbReference type="NCBI Taxonomy" id="1590643"/>
    <lineage>
        <taxon>Bacteria</taxon>
        <taxon>Pseudomonadati</taxon>
        <taxon>Bacteroidota</taxon>
        <taxon>Sphingobacteriia</taxon>
        <taxon>Sphingobacteriales</taxon>
        <taxon>Sphingobacteriaceae</taxon>
        <taxon>Pedobacter</taxon>
    </lineage>
</organism>
<sequence length="183" mass="20859">MEEKGYIEVKIDGLVGGKPLKPIDIDIAEIREIISDVESFLYPTRGEKAERPHISYKLEEGSARNLFYLPISAVLLFNGLTGEIRNRGNIEFLDNKRAEIIDKFQRKAKEKNLEISFYSSSNDEIILKISQETKFFKIAATFIETELVLYGKVNEEGGNNPNFHLLTKEYGKLVISATEQQLL</sequence>
<evidence type="ECO:0000313" key="1">
    <source>
        <dbReference type="EMBL" id="MFD2730893.1"/>
    </source>
</evidence>
<dbReference type="Proteomes" id="UP001597546">
    <property type="component" value="Unassembled WGS sequence"/>
</dbReference>
<proteinExistence type="predicted"/>
<keyword evidence="2" id="KW-1185">Reference proteome</keyword>
<accession>A0ABW5TQY1</accession>
<dbReference type="RefSeq" id="WP_379044824.1">
    <property type="nucleotide sequence ID" value="NZ_JBHSKW010000049.1"/>
</dbReference>
<reference evidence="2" key="1">
    <citation type="journal article" date="2019" name="Int. J. Syst. Evol. Microbiol.">
        <title>The Global Catalogue of Microorganisms (GCM) 10K type strain sequencing project: providing services to taxonomists for standard genome sequencing and annotation.</title>
        <authorList>
            <consortium name="The Broad Institute Genomics Platform"/>
            <consortium name="The Broad Institute Genome Sequencing Center for Infectious Disease"/>
            <person name="Wu L."/>
            <person name="Ma J."/>
        </authorList>
    </citation>
    <scope>NUCLEOTIDE SEQUENCE [LARGE SCALE GENOMIC DNA]</scope>
    <source>
        <strain evidence="2">KCTC 42456</strain>
    </source>
</reference>
<comment type="caution">
    <text evidence="1">The sequence shown here is derived from an EMBL/GenBank/DDBJ whole genome shotgun (WGS) entry which is preliminary data.</text>
</comment>
<evidence type="ECO:0000313" key="2">
    <source>
        <dbReference type="Proteomes" id="UP001597546"/>
    </source>
</evidence>
<gene>
    <name evidence="1" type="ORF">ACFSSE_04185</name>
</gene>
<protein>
    <submittedName>
        <fullName evidence="1">Uncharacterized protein</fullName>
    </submittedName>
</protein>
<name>A0ABW5TQY1_9SPHI</name>